<proteinExistence type="predicted"/>
<reference evidence="1" key="1">
    <citation type="submission" date="2019-08" db="EMBL/GenBank/DDBJ databases">
        <title>The genome of the North American firefly Photinus pyralis.</title>
        <authorList>
            <consortium name="Photinus pyralis genome working group"/>
            <person name="Fallon T.R."/>
            <person name="Sander Lower S.E."/>
            <person name="Weng J.-K."/>
        </authorList>
    </citation>
    <scope>NUCLEOTIDE SEQUENCE</scope>
    <source>
        <strain evidence="1">TRF0915ILg1</strain>
        <tissue evidence="1">Whole body</tissue>
    </source>
</reference>
<dbReference type="OrthoDB" id="21221at2759"/>
<evidence type="ECO:0000313" key="1">
    <source>
        <dbReference type="EMBL" id="KAF2887037.1"/>
    </source>
</evidence>
<dbReference type="AlphaFoldDB" id="A0A8K0G3H5"/>
<gene>
    <name evidence="1" type="ORF">ILUMI_19136</name>
</gene>
<comment type="caution">
    <text evidence="1">The sequence shown here is derived from an EMBL/GenBank/DDBJ whole genome shotgun (WGS) entry which is preliminary data.</text>
</comment>
<name>A0A8K0G3H5_IGNLU</name>
<accession>A0A8K0G3H5</accession>
<keyword evidence="2" id="KW-1185">Reference proteome</keyword>
<dbReference type="EMBL" id="VTPC01085477">
    <property type="protein sequence ID" value="KAF2887037.1"/>
    <property type="molecule type" value="Genomic_DNA"/>
</dbReference>
<feature type="non-terminal residue" evidence="1">
    <location>
        <position position="110"/>
    </location>
</feature>
<dbReference type="Proteomes" id="UP000801492">
    <property type="component" value="Unassembled WGS sequence"/>
</dbReference>
<organism evidence="1 2">
    <name type="scientific">Ignelater luminosus</name>
    <name type="common">Cucubano</name>
    <name type="synonym">Pyrophorus luminosus</name>
    <dbReference type="NCBI Taxonomy" id="2038154"/>
    <lineage>
        <taxon>Eukaryota</taxon>
        <taxon>Metazoa</taxon>
        <taxon>Ecdysozoa</taxon>
        <taxon>Arthropoda</taxon>
        <taxon>Hexapoda</taxon>
        <taxon>Insecta</taxon>
        <taxon>Pterygota</taxon>
        <taxon>Neoptera</taxon>
        <taxon>Endopterygota</taxon>
        <taxon>Coleoptera</taxon>
        <taxon>Polyphaga</taxon>
        <taxon>Elateriformia</taxon>
        <taxon>Elateroidea</taxon>
        <taxon>Elateridae</taxon>
        <taxon>Agrypninae</taxon>
        <taxon>Pyrophorini</taxon>
        <taxon>Ignelater</taxon>
    </lineage>
</organism>
<protein>
    <submittedName>
        <fullName evidence="1">Uncharacterized protein</fullName>
    </submittedName>
</protein>
<evidence type="ECO:0000313" key="2">
    <source>
        <dbReference type="Proteomes" id="UP000801492"/>
    </source>
</evidence>
<sequence>VVAEYEALAALLKTNYQQKKSKPWMNSASICCVTKEVGLLVMDFKFHWLLNDRDVQDQVRIHVLNILAAAALKDDVILVLHQDRKDHVLMNYAYEIDRISVEEQRSLALF</sequence>
<feature type="non-terminal residue" evidence="1">
    <location>
        <position position="1"/>
    </location>
</feature>